<dbReference type="UniPathway" id="UPA00219"/>
<evidence type="ECO:0000313" key="13">
    <source>
        <dbReference type="Proteomes" id="UP000276282"/>
    </source>
</evidence>
<dbReference type="SUPFAM" id="SSF53244">
    <property type="entry name" value="MurD-like peptide ligases, peptide-binding domain"/>
    <property type="match status" value="1"/>
</dbReference>
<keyword evidence="7 12" id="KW-0436">Ligase</keyword>
<evidence type="ECO:0000256" key="3">
    <source>
        <dbReference type="ARBA" id="ARBA00022960"/>
    </source>
</evidence>
<dbReference type="Gene3D" id="3.40.1390.10">
    <property type="entry name" value="MurE/MurF, N-terminal domain"/>
    <property type="match status" value="1"/>
</dbReference>
<dbReference type="Pfam" id="PF01225">
    <property type="entry name" value="Mur_ligase"/>
    <property type="match status" value="1"/>
</dbReference>
<feature type="modified residue" description="N6-carboxylysine" evidence="7">
    <location>
        <position position="221"/>
    </location>
</feature>
<comment type="similarity">
    <text evidence="1 7">Belongs to the MurCDEF family. MurE subfamily.</text>
</comment>
<keyword evidence="6 7" id="KW-0961">Cell wall biogenesis/degradation</keyword>
<dbReference type="NCBIfam" id="TIGR01085">
    <property type="entry name" value="murE"/>
    <property type="match status" value="1"/>
</dbReference>
<dbReference type="InterPro" id="IPR036565">
    <property type="entry name" value="Mur-like_cat_sf"/>
</dbReference>
<comment type="pathway">
    <text evidence="7 8">Cell wall biogenesis; peptidoglycan biosynthesis.</text>
</comment>
<sequence>MKILKDILYKVPMEAVIGNTGVTVNSIHFDSRKVELNDVFVAIKGTLSDGHKFITTAVNQGALAVICQEMPEQIVNGVTYIQVANSQKALAIMAANYYDSPSENLKLVGVTGTNGKTTVATLLYHLFTKAGFKVGLLSTVNIMVGEKTYAASHTTPDSLTINSYLKMMNEEGVEFCFMEVSSHGIAQDRTTGLKFAGGIFTNLSHEHLDYHKTFAEYRDVKKLFFDQLPASAFALVNADDKNGAVMLQNTKAEKHTYALKTFADFNAKILENQFSGLLLKINGDEVWTKLIGNFNAYNILAIFGAGSLLGLEKQENLRLISELNSVSGRFQYVVSDKKITAIVDYAHTPDALQNVLETINAIRTKNEELITVVGCGGDRDKTKRPKMGNIAAALSSKVIFTSDNPRTEDPEEILKDVEAGVDALDFKKTMTVVNRNQAIKTACQLANPNDIILIAGKGHETYQEVNGVRSDFDDYKIVNEYLSQLGK</sequence>
<dbReference type="Gene3D" id="3.90.190.20">
    <property type="entry name" value="Mur ligase, C-terminal domain"/>
    <property type="match status" value="1"/>
</dbReference>
<comment type="function">
    <text evidence="7">Catalyzes the addition of meso-diaminopimelic acid to the nucleotide precursor UDP-N-acetylmuramoyl-L-alanyl-D-glutamate (UMAG) in the biosynthesis of bacterial cell-wall peptidoglycan.</text>
</comment>
<keyword evidence="13" id="KW-1185">Reference proteome</keyword>
<dbReference type="InterPro" id="IPR035911">
    <property type="entry name" value="MurE/MurF_N"/>
</dbReference>
<evidence type="ECO:0000256" key="8">
    <source>
        <dbReference type="RuleBase" id="RU004135"/>
    </source>
</evidence>
<comment type="PTM">
    <text evidence="7">Carboxylation is probably crucial for Mg(2+) binding and, consequently, for the gamma-phosphate positioning of ATP.</text>
</comment>
<feature type="binding site" evidence="7">
    <location>
        <begin position="403"/>
        <end position="406"/>
    </location>
    <ligand>
        <name>meso-2,6-diaminopimelate</name>
        <dbReference type="ChEBI" id="CHEBI:57791"/>
    </ligand>
</feature>
<dbReference type="InterPro" id="IPR036615">
    <property type="entry name" value="Mur_ligase_C_dom_sf"/>
</dbReference>
<evidence type="ECO:0000256" key="6">
    <source>
        <dbReference type="ARBA" id="ARBA00023316"/>
    </source>
</evidence>
<feature type="binding site" evidence="7">
    <location>
        <position position="31"/>
    </location>
    <ligand>
        <name>UDP-N-acetyl-alpha-D-muramoyl-L-alanyl-D-glutamate</name>
        <dbReference type="ChEBI" id="CHEBI:83900"/>
    </ligand>
</feature>
<keyword evidence="7" id="KW-0067">ATP-binding</keyword>
<evidence type="ECO:0000259" key="10">
    <source>
        <dbReference type="Pfam" id="PF02875"/>
    </source>
</evidence>
<dbReference type="InterPro" id="IPR004101">
    <property type="entry name" value="Mur_ligase_C"/>
</dbReference>
<dbReference type="OrthoDB" id="9800958at2"/>
<keyword evidence="4 7" id="KW-0573">Peptidoglycan synthesis</keyword>
<dbReference type="GO" id="GO:0071555">
    <property type="term" value="P:cell wall organization"/>
    <property type="evidence" value="ECO:0007669"/>
    <property type="project" value="UniProtKB-KW"/>
</dbReference>
<keyword evidence="2 7" id="KW-0132">Cell division</keyword>
<evidence type="ECO:0000259" key="11">
    <source>
        <dbReference type="Pfam" id="PF08245"/>
    </source>
</evidence>
<dbReference type="InterPro" id="IPR005761">
    <property type="entry name" value="UDP-N-AcMur-Glu-dNH2Pim_ligase"/>
</dbReference>
<dbReference type="GO" id="GO:0005737">
    <property type="term" value="C:cytoplasm"/>
    <property type="evidence" value="ECO:0007669"/>
    <property type="project" value="UniProtKB-SubCell"/>
</dbReference>
<feature type="binding site" evidence="7">
    <location>
        <begin position="112"/>
        <end position="118"/>
    </location>
    <ligand>
        <name>ATP</name>
        <dbReference type="ChEBI" id="CHEBI:30616"/>
    </ligand>
</feature>
<feature type="binding site" evidence="7">
    <location>
        <position position="181"/>
    </location>
    <ligand>
        <name>UDP-N-acetyl-alpha-D-muramoyl-L-alanyl-D-glutamate</name>
        <dbReference type="ChEBI" id="CHEBI:83900"/>
    </ligand>
</feature>
<gene>
    <name evidence="7" type="primary">murE</name>
    <name evidence="12" type="ORF">BC962_2708</name>
</gene>
<dbReference type="GO" id="GO:0000287">
    <property type="term" value="F:magnesium ion binding"/>
    <property type="evidence" value="ECO:0007669"/>
    <property type="project" value="UniProtKB-UniRule"/>
</dbReference>
<feature type="domain" description="Mur ligase C-terminal" evidence="10">
    <location>
        <begin position="328"/>
        <end position="458"/>
    </location>
</feature>
<feature type="binding site" evidence="7">
    <location>
        <position position="187"/>
    </location>
    <ligand>
        <name>UDP-N-acetyl-alpha-D-muramoyl-L-alanyl-D-glutamate</name>
        <dbReference type="ChEBI" id="CHEBI:83900"/>
    </ligand>
</feature>
<dbReference type="InterPro" id="IPR000713">
    <property type="entry name" value="Mur_ligase_N"/>
</dbReference>
<keyword evidence="5 7" id="KW-0131">Cell cycle</keyword>
<feature type="short sequence motif" description="Meso-diaminopimelate recognition motif" evidence="7">
    <location>
        <begin position="403"/>
        <end position="406"/>
    </location>
</feature>
<dbReference type="SUPFAM" id="SSF53623">
    <property type="entry name" value="MurD-like peptide ligases, catalytic domain"/>
    <property type="match status" value="1"/>
</dbReference>
<dbReference type="GO" id="GO:0009252">
    <property type="term" value="P:peptidoglycan biosynthetic process"/>
    <property type="evidence" value="ECO:0007669"/>
    <property type="project" value="UniProtKB-UniRule"/>
</dbReference>
<proteinExistence type="inferred from homology"/>
<comment type="caution">
    <text evidence="12">The sequence shown here is derived from an EMBL/GenBank/DDBJ whole genome shotgun (WGS) entry which is preliminary data.</text>
</comment>
<dbReference type="GO" id="GO:0008765">
    <property type="term" value="F:UDP-N-acetylmuramoylalanyl-D-glutamate-2,6-diaminopimelate ligase activity"/>
    <property type="evidence" value="ECO:0007669"/>
    <property type="project" value="UniProtKB-UniRule"/>
</dbReference>
<dbReference type="GO" id="GO:0005524">
    <property type="term" value="F:ATP binding"/>
    <property type="evidence" value="ECO:0007669"/>
    <property type="project" value="UniProtKB-UniRule"/>
</dbReference>
<reference evidence="12 13" key="1">
    <citation type="submission" date="2018-10" db="EMBL/GenBank/DDBJ databases">
        <title>Genomic Encyclopedia of Archaeal and Bacterial Type Strains, Phase II (KMG-II): from individual species to whole genera.</title>
        <authorList>
            <person name="Goeker M."/>
        </authorList>
    </citation>
    <scope>NUCLEOTIDE SEQUENCE [LARGE SCALE GENOMIC DNA]</scope>
    <source>
        <strain evidence="12 13">DSM 19839</strain>
    </source>
</reference>
<evidence type="ECO:0000313" key="12">
    <source>
        <dbReference type="EMBL" id="RKS45034.1"/>
    </source>
</evidence>
<dbReference type="GO" id="GO:0008360">
    <property type="term" value="P:regulation of cell shape"/>
    <property type="evidence" value="ECO:0007669"/>
    <property type="project" value="UniProtKB-KW"/>
</dbReference>
<protein>
    <recommendedName>
        <fullName evidence="7">UDP-N-acetylmuramoyl-L-alanyl-D-glutamate--2,6-diaminopimelate ligase</fullName>
        <ecNumber evidence="7">6.3.2.13</ecNumber>
    </recommendedName>
    <alternativeName>
        <fullName evidence="7">Meso-A2pm-adding enzyme</fullName>
    </alternativeName>
    <alternativeName>
        <fullName evidence="7">Meso-diaminopimelate-adding enzyme</fullName>
    </alternativeName>
    <alternativeName>
        <fullName evidence="7">UDP-MurNAc-L-Ala-D-Glu:meso-diaminopimelate ligase</fullName>
    </alternativeName>
    <alternativeName>
        <fullName evidence="7">UDP-MurNAc-tripeptide synthetase</fullName>
    </alternativeName>
    <alternativeName>
        <fullName evidence="7">UDP-N-acetylmuramyl-tripeptide synthetase</fullName>
    </alternativeName>
</protein>
<comment type="cofactor">
    <cofactor evidence="7">
        <name>Mg(2+)</name>
        <dbReference type="ChEBI" id="CHEBI:18420"/>
    </cofactor>
</comment>
<name>A0A495P330_9FLAO</name>
<keyword evidence="3 7" id="KW-0133">Cell shape</keyword>
<organism evidence="12 13">
    <name type="scientific">Gillisia mitskevichiae</name>
    <dbReference type="NCBI Taxonomy" id="270921"/>
    <lineage>
        <taxon>Bacteria</taxon>
        <taxon>Pseudomonadati</taxon>
        <taxon>Bacteroidota</taxon>
        <taxon>Flavobacteriia</taxon>
        <taxon>Flavobacteriales</taxon>
        <taxon>Flavobacteriaceae</taxon>
        <taxon>Gillisia</taxon>
    </lineage>
</organism>
<dbReference type="AlphaFoldDB" id="A0A495P330"/>
<keyword evidence="7" id="KW-0963">Cytoplasm</keyword>
<comment type="caution">
    <text evidence="7">Lacks conserved residue(s) required for the propagation of feature annotation.</text>
</comment>
<feature type="domain" description="Mur ligase central" evidence="11">
    <location>
        <begin position="110"/>
        <end position="305"/>
    </location>
</feature>
<evidence type="ECO:0000256" key="2">
    <source>
        <dbReference type="ARBA" id="ARBA00022618"/>
    </source>
</evidence>
<feature type="binding site" evidence="7">
    <location>
        <position position="460"/>
    </location>
    <ligand>
        <name>meso-2,6-diaminopimelate</name>
        <dbReference type="ChEBI" id="CHEBI:57791"/>
    </ligand>
</feature>
<feature type="binding site" evidence="7">
    <location>
        <begin position="154"/>
        <end position="155"/>
    </location>
    <ligand>
        <name>UDP-N-acetyl-alpha-D-muramoyl-L-alanyl-D-glutamate</name>
        <dbReference type="ChEBI" id="CHEBI:83900"/>
    </ligand>
</feature>
<accession>A0A495P330</accession>
<dbReference type="RefSeq" id="WP_121346508.1">
    <property type="nucleotide sequence ID" value="NZ_RBLG01000004.1"/>
</dbReference>
<keyword evidence="7" id="KW-0460">Magnesium</keyword>
<dbReference type="InterPro" id="IPR013221">
    <property type="entry name" value="Mur_ligase_cen"/>
</dbReference>
<dbReference type="NCBIfam" id="NF001126">
    <property type="entry name" value="PRK00139.1-4"/>
    <property type="match status" value="1"/>
</dbReference>
<evidence type="ECO:0000256" key="5">
    <source>
        <dbReference type="ARBA" id="ARBA00023306"/>
    </source>
</evidence>
<evidence type="ECO:0000259" key="9">
    <source>
        <dbReference type="Pfam" id="PF01225"/>
    </source>
</evidence>
<dbReference type="SUPFAM" id="SSF63418">
    <property type="entry name" value="MurE/MurF N-terminal domain"/>
    <property type="match status" value="1"/>
</dbReference>
<dbReference type="Pfam" id="PF02875">
    <property type="entry name" value="Mur_ligase_C"/>
    <property type="match status" value="1"/>
</dbReference>
<comment type="catalytic activity">
    <reaction evidence="7">
        <text>UDP-N-acetyl-alpha-D-muramoyl-L-alanyl-D-glutamate + meso-2,6-diaminopimelate + ATP = UDP-N-acetyl-alpha-D-muramoyl-L-alanyl-gamma-D-glutamyl-meso-2,6-diaminopimelate + ADP + phosphate + H(+)</text>
        <dbReference type="Rhea" id="RHEA:23676"/>
        <dbReference type="ChEBI" id="CHEBI:15378"/>
        <dbReference type="ChEBI" id="CHEBI:30616"/>
        <dbReference type="ChEBI" id="CHEBI:43474"/>
        <dbReference type="ChEBI" id="CHEBI:57791"/>
        <dbReference type="ChEBI" id="CHEBI:83900"/>
        <dbReference type="ChEBI" id="CHEBI:83905"/>
        <dbReference type="ChEBI" id="CHEBI:456216"/>
        <dbReference type="EC" id="6.3.2.13"/>
    </reaction>
</comment>
<comment type="subcellular location">
    <subcellularLocation>
        <location evidence="7 8">Cytoplasm</location>
    </subcellularLocation>
</comment>
<dbReference type="Proteomes" id="UP000276282">
    <property type="component" value="Unassembled WGS sequence"/>
</dbReference>
<dbReference type="HAMAP" id="MF_00208">
    <property type="entry name" value="MurE"/>
    <property type="match status" value="1"/>
</dbReference>
<evidence type="ECO:0000256" key="7">
    <source>
        <dbReference type="HAMAP-Rule" id="MF_00208"/>
    </source>
</evidence>
<dbReference type="Pfam" id="PF08245">
    <property type="entry name" value="Mur_ligase_M"/>
    <property type="match status" value="1"/>
</dbReference>
<keyword evidence="7" id="KW-0547">Nucleotide-binding</keyword>
<dbReference type="PANTHER" id="PTHR23135:SF4">
    <property type="entry name" value="UDP-N-ACETYLMURAMOYL-L-ALANYL-D-GLUTAMATE--2,6-DIAMINOPIMELATE LIGASE MURE HOMOLOG, CHLOROPLASTIC"/>
    <property type="match status" value="1"/>
</dbReference>
<dbReference type="Gene3D" id="3.40.1190.10">
    <property type="entry name" value="Mur-like, catalytic domain"/>
    <property type="match status" value="1"/>
</dbReference>
<evidence type="ECO:0000256" key="4">
    <source>
        <dbReference type="ARBA" id="ARBA00022984"/>
    </source>
</evidence>
<feature type="binding site" evidence="7">
    <location>
        <position position="456"/>
    </location>
    <ligand>
        <name>meso-2,6-diaminopimelate</name>
        <dbReference type="ChEBI" id="CHEBI:57791"/>
    </ligand>
</feature>
<dbReference type="GO" id="GO:0051301">
    <property type="term" value="P:cell division"/>
    <property type="evidence" value="ECO:0007669"/>
    <property type="project" value="UniProtKB-KW"/>
</dbReference>
<evidence type="ECO:0000256" key="1">
    <source>
        <dbReference type="ARBA" id="ARBA00005898"/>
    </source>
</evidence>
<feature type="domain" description="Mur ligase N-terminal catalytic" evidence="9">
    <location>
        <begin position="24"/>
        <end position="98"/>
    </location>
</feature>
<feature type="binding site" evidence="7">
    <location>
        <position position="189"/>
    </location>
    <ligand>
        <name>UDP-N-acetyl-alpha-D-muramoyl-L-alanyl-D-glutamate</name>
        <dbReference type="ChEBI" id="CHEBI:83900"/>
    </ligand>
</feature>
<dbReference type="EC" id="6.3.2.13" evidence="7"/>
<feature type="binding site" evidence="7">
    <location>
        <position position="379"/>
    </location>
    <ligand>
        <name>meso-2,6-diaminopimelate</name>
        <dbReference type="ChEBI" id="CHEBI:57791"/>
    </ligand>
</feature>
<dbReference type="PANTHER" id="PTHR23135">
    <property type="entry name" value="MUR LIGASE FAMILY MEMBER"/>
    <property type="match status" value="1"/>
</dbReference>
<dbReference type="EMBL" id="RBLG01000004">
    <property type="protein sequence ID" value="RKS45034.1"/>
    <property type="molecule type" value="Genomic_DNA"/>
</dbReference>